<evidence type="ECO:0000256" key="1">
    <source>
        <dbReference type="ARBA" id="ARBA00022491"/>
    </source>
</evidence>
<dbReference type="InterPro" id="IPR013194">
    <property type="entry name" value="HDAC_interact_dom"/>
</dbReference>
<evidence type="ECO:0000313" key="3">
    <source>
        <dbReference type="EMBL" id="WKA04869.1"/>
    </source>
</evidence>
<gene>
    <name evidence="3" type="ORF">VitviT2T_022868</name>
</gene>
<proteinExistence type="predicted"/>
<feature type="domain" description="Histone deacetylase interacting" evidence="2">
    <location>
        <begin position="56"/>
        <end position="156"/>
    </location>
</feature>
<protein>
    <recommendedName>
        <fullName evidence="2">Histone deacetylase interacting domain-containing protein</fullName>
    </recommendedName>
</protein>
<keyword evidence="1" id="KW-0678">Repressor</keyword>
<dbReference type="SMART" id="SM00761">
    <property type="entry name" value="HDAC_interact"/>
    <property type="match status" value="1"/>
</dbReference>
<sequence length="202" mass="23723">MNIEYEVFLGDLEEILELRYNISLYQNKEYQPSKMSLSQNKEKHMAKPIQELDLSNYECCTPSYRLLPKNYPIPSASQRIKLGAEVLNDYWVSVASGSEDYSFKNMRKNQYEEGLFRCEDDRFELDMLLESINVTTKRVEELLDKINNNIIKIDSPIRIEDYFTALNLRCIEHLYGDHGLDVIDVFRKHATLALLVILTRLK</sequence>
<reference evidence="3 4" key="1">
    <citation type="journal article" date="2023" name="Hortic Res">
        <title>The complete reference genome for grapevine (Vitis vinifera L.) genetics and breeding.</title>
        <authorList>
            <person name="Shi X."/>
            <person name="Cao S."/>
            <person name="Wang X."/>
            <person name="Huang S."/>
            <person name="Wang Y."/>
            <person name="Liu Z."/>
            <person name="Liu W."/>
            <person name="Leng X."/>
            <person name="Peng Y."/>
            <person name="Wang N."/>
            <person name="Wang Y."/>
            <person name="Ma Z."/>
            <person name="Xu X."/>
            <person name="Zhang F."/>
            <person name="Xue H."/>
            <person name="Zhong H."/>
            <person name="Wang Y."/>
            <person name="Zhang K."/>
            <person name="Velt A."/>
            <person name="Avia K."/>
            <person name="Holtgrawe D."/>
            <person name="Grimplet J."/>
            <person name="Matus J.T."/>
            <person name="Ware D."/>
            <person name="Wu X."/>
            <person name="Wang H."/>
            <person name="Liu C."/>
            <person name="Fang Y."/>
            <person name="Rustenholz C."/>
            <person name="Cheng Z."/>
            <person name="Xiao H."/>
            <person name="Zhou Y."/>
        </authorList>
    </citation>
    <scope>NUCLEOTIDE SEQUENCE [LARGE SCALE GENOMIC DNA]</scope>
    <source>
        <strain evidence="4">cv. Pinot noir / PN40024</strain>
        <tissue evidence="3">Leaf</tissue>
    </source>
</reference>
<keyword evidence="4" id="KW-1185">Reference proteome</keyword>
<evidence type="ECO:0000313" key="4">
    <source>
        <dbReference type="Proteomes" id="UP001227230"/>
    </source>
</evidence>
<dbReference type="PANTHER" id="PTHR12346">
    <property type="entry name" value="SIN3B-RELATED"/>
    <property type="match status" value="1"/>
</dbReference>
<name>A0ABY9DCI4_VITVI</name>
<organism evidence="3 4">
    <name type="scientific">Vitis vinifera</name>
    <name type="common">Grape</name>
    <dbReference type="NCBI Taxonomy" id="29760"/>
    <lineage>
        <taxon>Eukaryota</taxon>
        <taxon>Viridiplantae</taxon>
        <taxon>Streptophyta</taxon>
        <taxon>Embryophyta</taxon>
        <taxon>Tracheophyta</taxon>
        <taxon>Spermatophyta</taxon>
        <taxon>Magnoliopsida</taxon>
        <taxon>eudicotyledons</taxon>
        <taxon>Gunneridae</taxon>
        <taxon>Pentapetalae</taxon>
        <taxon>rosids</taxon>
        <taxon>Vitales</taxon>
        <taxon>Vitaceae</taxon>
        <taxon>Viteae</taxon>
        <taxon>Vitis</taxon>
    </lineage>
</organism>
<dbReference type="InterPro" id="IPR039774">
    <property type="entry name" value="Sin3-like"/>
</dbReference>
<dbReference type="EMBL" id="CP126662">
    <property type="protein sequence ID" value="WKA04869.1"/>
    <property type="molecule type" value="Genomic_DNA"/>
</dbReference>
<dbReference type="PANTHER" id="PTHR12346:SF0">
    <property type="entry name" value="SIN3A, ISOFORM G"/>
    <property type="match status" value="1"/>
</dbReference>
<accession>A0ABY9DCI4</accession>
<dbReference type="Pfam" id="PF08295">
    <property type="entry name" value="Sin3_corepress"/>
    <property type="match status" value="1"/>
</dbReference>
<dbReference type="Proteomes" id="UP001227230">
    <property type="component" value="Chromosome 15"/>
</dbReference>
<evidence type="ECO:0000259" key="2">
    <source>
        <dbReference type="SMART" id="SM00761"/>
    </source>
</evidence>